<evidence type="ECO:0000256" key="2">
    <source>
        <dbReference type="SAM" id="Phobius"/>
    </source>
</evidence>
<feature type="region of interest" description="Disordered" evidence="1">
    <location>
        <begin position="177"/>
        <end position="196"/>
    </location>
</feature>
<feature type="transmembrane region" description="Helical" evidence="2">
    <location>
        <begin position="141"/>
        <end position="166"/>
    </location>
</feature>
<dbReference type="Proteomes" id="UP001257627">
    <property type="component" value="Unassembled WGS sequence"/>
</dbReference>
<dbReference type="Pfam" id="PF20177">
    <property type="entry name" value="DUF6542"/>
    <property type="match status" value="1"/>
</dbReference>
<keyword evidence="2" id="KW-0812">Transmembrane</keyword>
<organism evidence="4 5">
    <name type="scientific">Streptomyces mirabilis</name>
    <dbReference type="NCBI Taxonomy" id="68239"/>
    <lineage>
        <taxon>Bacteria</taxon>
        <taxon>Bacillati</taxon>
        <taxon>Actinomycetota</taxon>
        <taxon>Actinomycetes</taxon>
        <taxon>Kitasatosporales</taxon>
        <taxon>Streptomycetaceae</taxon>
        <taxon>Streptomyces</taxon>
    </lineage>
</organism>
<sequence length="196" mass="20948">MEQHRTRPPQYKPRRGAPLPAQTGRAAADRVRRSAPPTRRPAPAPRPAPARRRMPNPRLTGLGGGLFCAATMFALACLDQLLFGASLVVYGVLFLPVSALTALWVRRGDIVTAPVVVPIAFAFGLLPVADGGGGIGGQLMGLVTALATQAGWLYGGTLVAGVITTVRKVRLMTRRAAQRRAARGPRPEIRPRRRPI</sequence>
<evidence type="ECO:0000313" key="4">
    <source>
        <dbReference type="EMBL" id="MDU8994785.1"/>
    </source>
</evidence>
<feature type="transmembrane region" description="Helical" evidence="2">
    <location>
        <begin position="59"/>
        <end position="76"/>
    </location>
</feature>
<protein>
    <recommendedName>
        <fullName evidence="3">DUF6542 domain-containing protein</fullName>
    </recommendedName>
</protein>
<evidence type="ECO:0000256" key="1">
    <source>
        <dbReference type="SAM" id="MobiDB-lite"/>
    </source>
</evidence>
<gene>
    <name evidence="4" type="ORF">PU648_21045</name>
</gene>
<dbReference type="InterPro" id="IPR046672">
    <property type="entry name" value="DUF6542"/>
</dbReference>
<reference evidence="4 5" key="1">
    <citation type="submission" date="2023-02" db="EMBL/GenBank/DDBJ databases">
        <authorList>
            <person name="Maleckis M."/>
        </authorList>
    </citation>
    <scope>NUCLEOTIDE SEQUENCE [LARGE SCALE GENOMIC DNA]</scope>
    <source>
        <strain evidence="4 5">P8-A2</strain>
    </source>
</reference>
<keyword evidence="2" id="KW-1133">Transmembrane helix</keyword>
<keyword evidence="2" id="KW-0472">Membrane</keyword>
<comment type="caution">
    <text evidence="4">The sequence shown here is derived from an EMBL/GenBank/DDBJ whole genome shotgun (WGS) entry which is preliminary data.</text>
</comment>
<feature type="region of interest" description="Disordered" evidence="1">
    <location>
        <begin position="1"/>
        <end position="56"/>
    </location>
</feature>
<feature type="domain" description="DUF6542" evidence="3">
    <location>
        <begin position="58"/>
        <end position="171"/>
    </location>
</feature>
<dbReference type="EMBL" id="JARAKF010000001">
    <property type="protein sequence ID" value="MDU8994785.1"/>
    <property type="molecule type" value="Genomic_DNA"/>
</dbReference>
<proteinExistence type="predicted"/>
<feature type="transmembrane region" description="Helical" evidence="2">
    <location>
        <begin position="82"/>
        <end position="103"/>
    </location>
</feature>
<name>A0ABU3ULH7_9ACTN</name>
<accession>A0ABU3ULH7</accession>
<evidence type="ECO:0000313" key="5">
    <source>
        <dbReference type="Proteomes" id="UP001257627"/>
    </source>
</evidence>
<evidence type="ECO:0000259" key="3">
    <source>
        <dbReference type="Pfam" id="PF20177"/>
    </source>
</evidence>
<feature type="transmembrane region" description="Helical" evidence="2">
    <location>
        <begin position="110"/>
        <end position="129"/>
    </location>
</feature>
<feature type="compositionally biased region" description="Pro residues" evidence="1">
    <location>
        <begin position="38"/>
        <end position="48"/>
    </location>
</feature>
<keyword evidence="5" id="KW-1185">Reference proteome</keyword>